<feature type="binding site" evidence="13">
    <location>
        <position position="152"/>
    </location>
    <ligand>
        <name>(2R)-3-phosphoglycerate</name>
        <dbReference type="ChEBI" id="CHEBI:58272"/>
    </ligand>
</feature>
<evidence type="ECO:0000256" key="8">
    <source>
        <dbReference type="ARBA" id="ARBA00022741"/>
    </source>
</evidence>
<dbReference type="InterPro" id="IPR036043">
    <property type="entry name" value="Phosphoglycerate_kinase_sf"/>
</dbReference>
<keyword evidence="10 12" id="KW-0067">ATP-binding</keyword>
<dbReference type="FunFam" id="3.40.50.1260:FF:000006">
    <property type="entry name" value="Phosphoglycerate kinase"/>
    <property type="match status" value="1"/>
</dbReference>
<dbReference type="GO" id="GO:0005829">
    <property type="term" value="C:cytosol"/>
    <property type="evidence" value="ECO:0007669"/>
    <property type="project" value="TreeGrafter"/>
</dbReference>
<evidence type="ECO:0000256" key="3">
    <source>
        <dbReference type="ARBA" id="ARBA00008982"/>
    </source>
</evidence>
<feature type="binding site" evidence="12 13">
    <location>
        <begin position="60"/>
        <end position="63"/>
    </location>
    <ligand>
        <name>substrate</name>
    </ligand>
</feature>
<keyword evidence="8 12" id="KW-0547">Nucleotide-binding</keyword>
<sequence>MAKLTIDQLDLKGKKVLIRCDFNVPLDEHLNITDDRRIRASLPTIKKVLDEGGMPILCSHLGRPKGQVKEELRLKPVAKRLQELLGVEVIMAPDCVGPEVDRLKKSLKPGQALLLENLRFHKGETDNDPQFAEQLARGADVYINDAFGTAHRAHASTEGVTKFFKQAAAGYLIEKELKYLGEAIDKPVRPFTAILGGAKVSGKIDVIKNLFNKVDTLIIGGGMAYTFFKAMGYEIGKSLLEEDKIGLAGEILTEAKAKNIRLLLPVDVVAADEFKNDARTVVVPAQKIPADYMGLDIGPETIKQFSAEIEKSKTIVWNGPLGVFEMERFAEGTRKIAEAIARATANGATSVVGGGDSAAAVSQFGMDEQFTHISTGGGASLEFLEGKVLPGIAALTDV</sequence>
<dbReference type="CDD" id="cd00318">
    <property type="entry name" value="Phosphoglycerate_kinase"/>
    <property type="match status" value="1"/>
</dbReference>
<dbReference type="GO" id="GO:0006094">
    <property type="term" value="P:gluconeogenesis"/>
    <property type="evidence" value="ECO:0007669"/>
    <property type="project" value="TreeGrafter"/>
</dbReference>
<gene>
    <name evidence="12" type="primary">pgk</name>
    <name evidence="16" type="ORF">ENJ89_03485</name>
</gene>
<dbReference type="InterPro" id="IPR015824">
    <property type="entry name" value="Phosphoglycerate_kinase_N"/>
</dbReference>
<feature type="binding site" evidence="12 14">
    <location>
        <position position="203"/>
    </location>
    <ligand>
        <name>ATP</name>
        <dbReference type="ChEBI" id="CHEBI:30616"/>
    </ligand>
</feature>
<proteinExistence type="inferred from homology"/>
<dbReference type="PIRSF" id="PIRSF000724">
    <property type="entry name" value="Pgk"/>
    <property type="match status" value="1"/>
</dbReference>
<dbReference type="EMBL" id="DROD01000237">
    <property type="protein sequence ID" value="HHJ52235.1"/>
    <property type="molecule type" value="Genomic_DNA"/>
</dbReference>
<comment type="pathway">
    <text evidence="2 12">Carbohydrate degradation; glycolysis; pyruvate from D-glyceraldehyde 3-phosphate: step 2/5.</text>
</comment>
<feature type="binding site" evidence="12 14">
    <location>
        <position position="294"/>
    </location>
    <ligand>
        <name>ATP</name>
        <dbReference type="ChEBI" id="CHEBI:30616"/>
    </ligand>
</feature>
<dbReference type="Proteomes" id="UP000886124">
    <property type="component" value="Unassembled WGS sequence"/>
</dbReference>
<dbReference type="GO" id="GO:0005524">
    <property type="term" value="F:ATP binding"/>
    <property type="evidence" value="ECO:0007669"/>
    <property type="project" value="UniProtKB-KW"/>
</dbReference>
<evidence type="ECO:0000256" key="14">
    <source>
        <dbReference type="PIRSR" id="PIRSR000724-2"/>
    </source>
</evidence>
<feature type="binding site" evidence="13">
    <location>
        <position position="37"/>
    </location>
    <ligand>
        <name>(2R)-3-phosphoglycerate</name>
        <dbReference type="ChEBI" id="CHEBI:58272"/>
    </ligand>
</feature>
<feature type="binding site" evidence="13">
    <location>
        <position position="119"/>
    </location>
    <ligand>
        <name>(2R)-3-phosphoglycerate</name>
        <dbReference type="ChEBI" id="CHEBI:58272"/>
    </ligand>
</feature>
<protein>
    <recommendedName>
        <fullName evidence="6 12">Phosphoglycerate kinase</fullName>
        <ecNumber evidence="5 12">2.7.2.3</ecNumber>
    </recommendedName>
</protein>
<evidence type="ECO:0000256" key="12">
    <source>
        <dbReference type="HAMAP-Rule" id="MF_00145"/>
    </source>
</evidence>
<dbReference type="EC" id="2.7.2.3" evidence="5 12"/>
<dbReference type="SUPFAM" id="SSF53748">
    <property type="entry name" value="Phosphoglycerate kinase"/>
    <property type="match status" value="1"/>
</dbReference>
<keyword evidence="11 12" id="KW-0324">Glycolysis</keyword>
<feature type="binding site" evidence="12">
    <location>
        <position position="152"/>
    </location>
    <ligand>
        <name>substrate</name>
    </ligand>
</feature>
<feature type="binding site" evidence="12 14">
    <location>
        <begin position="354"/>
        <end position="357"/>
    </location>
    <ligand>
        <name>ATP</name>
        <dbReference type="ChEBI" id="CHEBI:30616"/>
    </ligand>
</feature>
<dbReference type="Pfam" id="PF00162">
    <property type="entry name" value="PGK"/>
    <property type="match status" value="1"/>
</dbReference>
<keyword evidence="9 12" id="KW-0418">Kinase</keyword>
<dbReference type="GO" id="GO:0004618">
    <property type="term" value="F:phosphoglycerate kinase activity"/>
    <property type="evidence" value="ECO:0007669"/>
    <property type="project" value="UniProtKB-UniRule"/>
</dbReference>
<dbReference type="InterPro" id="IPR001576">
    <property type="entry name" value="Phosphoglycerate_kinase"/>
</dbReference>
<comment type="similarity">
    <text evidence="3 12 15">Belongs to the phosphoglycerate kinase family.</text>
</comment>
<feature type="binding site" evidence="12 14">
    <location>
        <position position="325"/>
    </location>
    <ligand>
        <name>ATP</name>
        <dbReference type="ChEBI" id="CHEBI:30616"/>
    </ligand>
</feature>
<dbReference type="UniPathway" id="UPA00109">
    <property type="reaction ID" value="UER00185"/>
</dbReference>
<dbReference type="GO" id="GO:0006096">
    <property type="term" value="P:glycolytic process"/>
    <property type="evidence" value="ECO:0007669"/>
    <property type="project" value="UniProtKB-UniRule"/>
</dbReference>
<evidence type="ECO:0000313" key="16">
    <source>
        <dbReference type="EMBL" id="HHJ52235.1"/>
    </source>
</evidence>
<organism evidence="16">
    <name type="scientific">Caldithrix abyssi</name>
    <dbReference type="NCBI Taxonomy" id="187145"/>
    <lineage>
        <taxon>Bacteria</taxon>
        <taxon>Pseudomonadati</taxon>
        <taxon>Calditrichota</taxon>
        <taxon>Calditrichia</taxon>
        <taxon>Calditrichales</taxon>
        <taxon>Calditrichaceae</taxon>
        <taxon>Caldithrix</taxon>
    </lineage>
</organism>
<evidence type="ECO:0000256" key="10">
    <source>
        <dbReference type="ARBA" id="ARBA00022840"/>
    </source>
</evidence>
<keyword evidence="12" id="KW-0963">Cytoplasm</keyword>
<reference evidence="16" key="1">
    <citation type="journal article" date="2020" name="mSystems">
        <title>Genome- and Community-Level Interaction Insights into Carbon Utilization and Element Cycling Functions of Hydrothermarchaeota in Hydrothermal Sediment.</title>
        <authorList>
            <person name="Zhou Z."/>
            <person name="Liu Y."/>
            <person name="Xu W."/>
            <person name="Pan J."/>
            <person name="Luo Z.H."/>
            <person name="Li M."/>
        </authorList>
    </citation>
    <scope>NUCLEOTIDE SEQUENCE [LARGE SCALE GENOMIC DNA]</scope>
    <source>
        <strain evidence="16">HyVt-527</strain>
    </source>
</reference>
<comment type="caution">
    <text evidence="16">The sequence shown here is derived from an EMBL/GenBank/DDBJ whole genome shotgun (WGS) entry which is preliminary data.</text>
</comment>
<evidence type="ECO:0000256" key="6">
    <source>
        <dbReference type="ARBA" id="ARBA00016471"/>
    </source>
</evidence>
<dbReference type="PANTHER" id="PTHR11406">
    <property type="entry name" value="PHOSPHOGLYCERATE KINASE"/>
    <property type="match status" value="1"/>
</dbReference>
<dbReference type="PROSITE" id="PS00111">
    <property type="entry name" value="PGLYCERATE_KINASE"/>
    <property type="match status" value="1"/>
</dbReference>
<evidence type="ECO:0000256" key="7">
    <source>
        <dbReference type="ARBA" id="ARBA00022679"/>
    </source>
</evidence>
<evidence type="ECO:0000256" key="13">
    <source>
        <dbReference type="PIRSR" id="PIRSR000724-1"/>
    </source>
</evidence>
<feature type="binding site" evidence="12">
    <location>
        <position position="119"/>
    </location>
    <ligand>
        <name>substrate</name>
    </ligand>
</feature>
<comment type="subunit">
    <text evidence="4 12">Monomer.</text>
</comment>
<evidence type="ECO:0000256" key="15">
    <source>
        <dbReference type="RuleBase" id="RU000532"/>
    </source>
</evidence>
<dbReference type="FunFam" id="3.40.50.1260:FF:000003">
    <property type="entry name" value="Phosphoglycerate kinase"/>
    <property type="match status" value="1"/>
</dbReference>
<comment type="subcellular location">
    <subcellularLocation>
        <location evidence="12">Cytoplasm</location>
    </subcellularLocation>
</comment>
<evidence type="ECO:0000256" key="9">
    <source>
        <dbReference type="ARBA" id="ARBA00022777"/>
    </source>
</evidence>
<dbReference type="InterPro" id="IPR015911">
    <property type="entry name" value="Phosphoglycerate_kinase_CS"/>
</dbReference>
<evidence type="ECO:0000256" key="11">
    <source>
        <dbReference type="ARBA" id="ARBA00023152"/>
    </source>
</evidence>
<feature type="binding site" evidence="12 13">
    <location>
        <begin position="21"/>
        <end position="23"/>
    </location>
    <ligand>
        <name>substrate</name>
    </ligand>
</feature>
<evidence type="ECO:0000256" key="4">
    <source>
        <dbReference type="ARBA" id="ARBA00011245"/>
    </source>
</evidence>
<evidence type="ECO:0000256" key="5">
    <source>
        <dbReference type="ARBA" id="ARBA00013061"/>
    </source>
</evidence>
<keyword evidence="7 12" id="KW-0808">Transferase</keyword>
<comment type="catalytic activity">
    <reaction evidence="1 12 15">
        <text>(2R)-3-phosphoglycerate + ATP = (2R)-3-phospho-glyceroyl phosphate + ADP</text>
        <dbReference type="Rhea" id="RHEA:14801"/>
        <dbReference type="ChEBI" id="CHEBI:30616"/>
        <dbReference type="ChEBI" id="CHEBI:57604"/>
        <dbReference type="ChEBI" id="CHEBI:58272"/>
        <dbReference type="ChEBI" id="CHEBI:456216"/>
        <dbReference type="EC" id="2.7.2.3"/>
    </reaction>
</comment>
<dbReference type="PANTHER" id="PTHR11406:SF23">
    <property type="entry name" value="PHOSPHOGLYCERATE KINASE 1, CHLOROPLASTIC-RELATED"/>
    <property type="match status" value="1"/>
</dbReference>
<dbReference type="HAMAP" id="MF_00145">
    <property type="entry name" value="Phosphoglyc_kinase"/>
    <property type="match status" value="1"/>
</dbReference>
<accession>A0A7V5PP76</accession>
<dbReference type="AlphaFoldDB" id="A0A7V5PP76"/>
<dbReference type="GO" id="GO:0043531">
    <property type="term" value="F:ADP binding"/>
    <property type="evidence" value="ECO:0007669"/>
    <property type="project" value="TreeGrafter"/>
</dbReference>
<name>A0A7V5PP76_CALAY</name>
<dbReference type="PRINTS" id="PR00477">
    <property type="entry name" value="PHGLYCKINASE"/>
</dbReference>
<feature type="binding site" evidence="12">
    <location>
        <position position="37"/>
    </location>
    <ligand>
        <name>substrate</name>
    </ligand>
</feature>
<dbReference type="Gene3D" id="3.40.50.1260">
    <property type="entry name" value="Phosphoglycerate kinase, N-terminal domain"/>
    <property type="match status" value="2"/>
</dbReference>
<evidence type="ECO:0000256" key="1">
    <source>
        <dbReference type="ARBA" id="ARBA00000642"/>
    </source>
</evidence>
<evidence type="ECO:0000256" key="2">
    <source>
        <dbReference type="ARBA" id="ARBA00004838"/>
    </source>
</evidence>